<dbReference type="InterPro" id="IPR051058">
    <property type="entry name" value="GDSL_Est/Lipase"/>
</dbReference>
<organism evidence="2 3">
    <name type="scientific">Phormidium pseudopriestleyi FRX01</name>
    <dbReference type="NCBI Taxonomy" id="1759528"/>
    <lineage>
        <taxon>Bacteria</taxon>
        <taxon>Bacillati</taxon>
        <taxon>Cyanobacteriota</taxon>
        <taxon>Cyanophyceae</taxon>
        <taxon>Oscillatoriophycideae</taxon>
        <taxon>Oscillatoriales</taxon>
        <taxon>Oscillatoriaceae</taxon>
        <taxon>Phormidium</taxon>
    </lineage>
</organism>
<protein>
    <submittedName>
        <fullName evidence="2">SGNH/GDSL hydrolase family protein</fullName>
    </submittedName>
</protein>
<dbReference type="InterPro" id="IPR036514">
    <property type="entry name" value="SGNH_hydro_sf"/>
</dbReference>
<dbReference type="RefSeq" id="WP_207088393.1">
    <property type="nucleotide sequence ID" value="NZ_JAFLQW010000330.1"/>
</dbReference>
<sequence length="303" mass="33633">MAANFSEIYVFGDSLSDTGQLFQQSQAQIPPSSLYFEGRFSNGPVWVEYLAEQLNIPFNPDTNFAFGGATTGEMNRNETPLRGLLDQVNRFQQNQDLADPNALYIVWAGSNDYLGNQESNPNQPVSNVSEAIATLAAMGAQNFLVPNLPDLGTLPETRNRQSSVQLNELIRLHNQGLAESLQQLSSRLGSEVEIVPLNVNEIYNRVLDKPADFGFRNVTEPCLNQQRGIICQNPNEYLFWDDIHPTTFAHEKLGVYAFQLLENSEAAIGPDVSSVKERSGVPTVEKRIKSRMPAYIGPNPSPE</sequence>
<dbReference type="GO" id="GO:0016787">
    <property type="term" value="F:hydrolase activity"/>
    <property type="evidence" value="ECO:0007669"/>
    <property type="project" value="UniProtKB-KW"/>
</dbReference>
<name>A0ABS3FRY9_9CYAN</name>
<comment type="caution">
    <text evidence="2">The sequence shown here is derived from an EMBL/GenBank/DDBJ whole genome shotgun (WGS) entry which is preliminary data.</text>
</comment>
<dbReference type="SUPFAM" id="SSF52266">
    <property type="entry name" value="SGNH hydrolase"/>
    <property type="match status" value="1"/>
</dbReference>
<proteinExistence type="predicted"/>
<dbReference type="PANTHER" id="PTHR45648:SF22">
    <property type="entry name" value="GDSL LIPASE_ACYLHYDROLASE FAMILY PROTEIN (AFU_ORTHOLOGUE AFUA_4G14700)"/>
    <property type="match status" value="1"/>
</dbReference>
<dbReference type="PROSITE" id="PS01098">
    <property type="entry name" value="LIPASE_GDSL_SER"/>
    <property type="match status" value="1"/>
</dbReference>
<evidence type="ECO:0000313" key="2">
    <source>
        <dbReference type="EMBL" id="MBO0349889.1"/>
    </source>
</evidence>
<reference evidence="2 3" key="1">
    <citation type="submission" date="2021-03" db="EMBL/GenBank/DDBJ databases">
        <title>Metabolic Capacity of the Antarctic Cyanobacterium Phormidium pseudopriestleyi that Sustains Oxygenic Photosynthesis in the Presence of Hydrogen Sulfide.</title>
        <authorList>
            <person name="Lumian J.E."/>
            <person name="Jungblut A.D."/>
            <person name="Dillon M.L."/>
            <person name="Hawes I."/>
            <person name="Doran P.T."/>
            <person name="Mackey T.J."/>
            <person name="Dick G.J."/>
            <person name="Grettenberger C.L."/>
            <person name="Sumner D.Y."/>
        </authorList>
    </citation>
    <scope>NUCLEOTIDE SEQUENCE [LARGE SCALE GENOMIC DNA]</scope>
    <source>
        <strain evidence="2 3">FRX01</strain>
    </source>
</reference>
<dbReference type="Proteomes" id="UP000664844">
    <property type="component" value="Unassembled WGS sequence"/>
</dbReference>
<dbReference type="CDD" id="cd01846">
    <property type="entry name" value="fatty_acyltransferase_like"/>
    <property type="match status" value="1"/>
</dbReference>
<keyword evidence="1 2" id="KW-0378">Hydrolase</keyword>
<accession>A0ABS3FRY9</accession>
<dbReference type="Gene3D" id="3.40.50.1110">
    <property type="entry name" value="SGNH hydrolase"/>
    <property type="match status" value="1"/>
</dbReference>
<dbReference type="PANTHER" id="PTHR45648">
    <property type="entry name" value="GDSL LIPASE/ACYLHYDROLASE FAMILY PROTEIN (AFU_ORTHOLOGUE AFUA_4G14700)"/>
    <property type="match status" value="1"/>
</dbReference>
<dbReference type="InterPro" id="IPR001087">
    <property type="entry name" value="GDSL"/>
</dbReference>
<dbReference type="InterPro" id="IPR008265">
    <property type="entry name" value="Lipase_GDSL_AS"/>
</dbReference>
<dbReference type="EMBL" id="JAFLQW010000330">
    <property type="protein sequence ID" value="MBO0349889.1"/>
    <property type="molecule type" value="Genomic_DNA"/>
</dbReference>
<evidence type="ECO:0000256" key="1">
    <source>
        <dbReference type="ARBA" id="ARBA00022801"/>
    </source>
</evidence>
<gene>
    <name evidence="2" type="ORF">J0895_12350</name>
</gene>
<evidence type="ECO:0000313" key="3">
    <source>
        <dbReference type="Proteomes" id="UP000664844"/>
    </source>
</evidence>
<dbReference type="Pfam" id="PF00657">
    <property type="entry name" value="Lipase_GDSL"/>
    <property type="match status" value="1"/>
</dbReference>
<keyword evidence="3" id="KW-1185">Reference proteome</keyword>